<dbReference type="Gene3D" id="2.10.70.100">
    <property type="match status" value="2"/>
</dbReference>
<evidence type="ECO:0000256" key="5">
    <source>
        <dbReference type="ARBA" id="ARBA00022519"/>
    </source>
</evidence>
<dbReference type="InterPro" id="IPR003594">
    <property type="entry name" value="HATPase_dom"/>
</dbReference>
<dbReference type="FunFam" id="1.10.287.130:FF:000070">
    <property type="entry name" value="Histidine kinase sensor protein"/>
    <property type="match status" value="1"/>
</dbReference>
<dbReference type="Gene3D" id="1.10.287.130">
    <property type="match status" value="1"/>
</dbReference>
<dbReference type="InterPro" id="IPR004358">
    <property type="entry name" value="Sig_transdc_His_kin-like_C"/>
</dbReference>
<name>A0A7C2M536_9FLAO</name>
<dbReference type="FunFam" id="3.30.565.10:FF:000006">
    <property type="entry name" value="Sensor histidine kinase WalK"/>
    <property type="match status" value="1"/>
</dbReference>
<dbReference type="SUPFAM" id="SSF55785">
    <property type="entry name" value="PYP-like sensor domain (PAS domain)"/>
    <property type="match status" value="3"/>
</dbReference>
<dbReference type="Pfam" id="PF00512">
    <property type="entry name" value="HisKA"/>
    <property type="match status" value="1"/>
</dbReference>
<dbReference type="InterPro" id="IPR035965">
    <property type="entry name" value="PAS-like_dom_sf"/>
</dbReference>
<feature type="domain" description="PAC" evidence="17">
    <location>
        <begin position="63"/>
        <end position="115"/>
    </location>
</feature>
<dbReference type="Pfam" id="PF13426">
    <property type="entry name" value="PAS_9"/>
    <property type="match status" value="1"/>
</dbReference>
<keyword evidence="8" id="KW-0812">Transmembrane</keyword>
<evidence type="ECO:0000256" key="7">
    <source>
        <dbReference type="ARBA" id="ARBA00022679"/>
    </source>
</evidence>
<keyword evidence="11" id="KW-0418">Kinase</keyword>
<dbReference type="InterPro" id="IPR003661">
    <property type="entry name" value="HisK_dim/P_dom"/>
</dbReference>
<gene>
    <name evidence="18" type="ORF">ENO10_02145</name>
</gene>
<dbReference type="Proteomes" id="UP000885753">
    <property type="component" value="Unassembled WGS sequence"/>
</dbReference>
<reference evidence="18" key="1">
    <citation type="journal article" date="2020" name="mSystems">
        <title>Genome- and Community-Level Interaction Insights into Carbon Utilization and Element Cycling Functions of Hydrothermarchaeota in Hydrothermal Sediment.</title>
        <authorList>
            <person name="Zhou Z."/>
            <person name="Liu Y."/>
            <person name="Xu W."/>
            <person name="Pan J."/>
            <person name="Luo Z.H."/>
            <person name="Li M."/>
        </authorList>
    </citation>
    <scope>NUCLEOTIDE SEQUENCE [LARGE SCALE GENOMIC DNA]</scope>
    <source>
        <strain evidence="18">SpSt-1235</strain>
    </source>
</reference>
<dbReference type="InterPro" id="IPR013655">
    <property type="entry name" value="PAS_fold_3"/>
</dbReference>
<evidence type="ECO:0000256" key="8">
    <source>
        <dbReference type="ARBA" id="ARBA00022692"/>
    </source>
</evidence>
<dbReference type="SUPFAM" id="SSF47384">
    <property type="entry name" value="Homodimeric domain of signal transducing histidine kinase"/>
    <property type="match status" value="1"/>
</dbReference>
<dbReference type="PRINTS" id="PR00344">
    <property type="entry name" value="BCTRLSENSOR"/>
</dbReference>
<keyword evidence="9" id="KW-0677">Repeat</keyword>
<dbReference type="PANTHER" id="PTHR43304:SF1">
    <property type="entry name" value="PAC DOMAIN-CONTAINING PROTEIN"/>
    <property type="match status" value="1"/>
</dbReference>
<comment type="catalytic activity">
    <reaction evidence="1">
        <text>ATP + protein L-histidine = ADP + protein N-phospho-L-histidine.</text>
        <dbReference type="EC" id="2.7.13.3"/>
    </reaction>
</comment>
<keyword evidence="4" id="KW-1003">Cell membrane</keyword>
<dbReference type="PANTHER" id="PTHR43304">
    <property type="entry name" value="PHYTOCHROME-LIKE PROTEIN CPH1"/>
    <property type="match status" value="1"/>
</dbReference>
<keyword evidence="5" id="KW-0997">Cell inner membrane</keyword>
<evidence type="ECO:0000259" key="17">
    <source>
        <dbReference type="PROSITE" id="PS50113"/>
    </source>
</evidence>
<sequence>PNGMVMVKKDLKFFKANPAFCKMTGFSGKELQDLTFADITHEDDKEKDLVHVKRMLAGELNVYRTEKRYLRKSGDYFWVHITISPIFDAANNFNYFFGVVANITERKNTEKHLVLSEERLRLATKHARVAVWEYDFKSNSMARTPTHDDLYGLEWQSHWDISTFLNATHPDDREYSNSKIMNSVAPGGPDSYGFNFRVIHPDNTIHWLAVKGEVIERDDTGRGLTVRGSLIDITDLKRHEMELVQLSNNLKSAQEIAHLGSFEFILETQTTIWSEEEYRIFGFDPKEPSPDIPLLLEKSLHPEDAEWVGKSFLKALQKREIYEFEYRIVRPDGNVRWVVDKAQPNFDENGNFKGYKGATLDITERKLLQERLERLNTQLEQKVNERTAMLEASNKELEAFSYSVSHDLRAPLRHINGYVDLLNQKYKTHLPEKTLHYLDTISDASKQMGTLIDELLQYSRTGQMELKKTEVDQNALLEEVMRELLVQVQGRNIQWKVEQLPRVFGDPALLKLVWTNLIGNAIKYTGKEAEAEILIGCEEQDKSFVFSVKDNGVGFDMKYSQKLFGIFQRLHTQSQFEGTGIGLANVKRIVKKHSGKVWAEAEPGKGATFYFTLPKPVTEKT</sequence>
<dbReference type="SMART" id="SM00387">
    <property type="entry name" value="HATPase_c"/>
    <property type="match status" value="1"/>
</dbReference>
<dbReference type="InterPro" id="IPR036097">
    <property type="entry name" value="HisK_dim/P_sf"/>
</dbReference>
<dbReference type="AlphaFoldDB" id="A0A7C2M536"/>
<evidence type="ECO:0000256" key="10">
    <source>
        <dbReference type="ARBA" id="ARBA00022741"/>
    </source>
</evidence>
<dbReference type="Pfam" id="PF08447">
    <property type="entry name" value="PAS_3"/>
    <property type="match status" value="2"/>
</dbReference>
<dbReference type="SMART" id="SM00388">
    <property type="entry name" value="HisKA"/>
    <property type="match status" value="1"/>
</dbReference>
<evidence type="ECO:0000259" key="16">
    <source>
        <dbReference type="PROSITE" id="PS50112"/>
    </source>
</evidence>
<keyword evidence="10" id="KW-0547">Nucleotide-binding</keyword>
<dbReference type="PROSITE" id="PS50113">
    <property type="entry name" value="PAC"/>
    <property type="match status" value="3"/>
</dbReference>
<evidence type="ECO:0000256" key="2">
    <source>
        <dbReference type="ARBA" id="ARBA00004429"/>
    </source>
</evidence>
<evidence type="ECO:0000256" key="1">
    <source>
        <dbReference type="ARBA" id="ARBA00000085"/>
    </source>
</evidence>
<evidence type="ECO:0000256" key="6">
    <source>
        <dbReference type="ARBA" id="ARBA00022553"/>
    </source>
</evidence>
<proteinExistence type="predicted"/>
<dbReference type="Gene3D" id="3.30.450.20">
    <property type="entry name" value="PAS domain"/>
    <property type="match status" value="3"/>
</dbReference>
<dbReference type="GO" id="GO:0005886">
    <property type="term" value="C:plasma membrane"/>
    <property type="evidence" value="ECO:0007669"/>
    <property type="project" value="UniProtKB-SubCell"/>
</dbReference>
<evidence type="ECO:0000259" key="15">
    <source>
        <dbReference type="PROSITE" id="PS50109"/>
    </source>
</evidence>
<feature type="domain" description="PAC" evidence="17">
    <location>
        <begin position="192"/>
        <end position="245"/>
    </location>
</feature>
<evidence type="ECO:0000256" key="14">
    <source>
        <dbReference type="SAM" id="Coils"/>
    </source>
</evidence>
<comment type="caution">
    <text evidence="18">The sequence shown here is derived from an EMBL/GenBank/DDBJ whole genome shotgun (WGS) entry which is preliminary data.</text>
</comment>
<dbReference type="CDD" id="cd00082">
    <property type="entry name" value="HisKA"/>
    <property type="match status" value="1"/>
</dbReference>
<evidence type="ECO:0000256" key="11">
    <source>
        <dbReference type="ARBA" id="ARBA00022777"/>
    </source>
</evidence>
<dbReference type="InterPro" id="IPR000700">
    <property type="entry name" value="PAS-assoc_C"/>
</dbReference>
<protein>
    <recommendedName>
        <fullName evidence="3">histidine kinase</fullName>
        <ecNumber evidence="3">2.7.13.3</ecNumber>
    </recommendedName>
</protein>
<keyword evidence="13" id="KW-0472">Membrane</keyword>
<keyword evidence="12" id="KW-1133">Transmembrane helix</keyword>
<evidence type="ECO:0000313" key="18">
    <source>
        <dbReference type="EMBL" id="HER40001.1"/>
    </source>
</evidence>
<feature type="domain" description="PAC" evidence="17">
    <location>
        <begin position="322"/>
        <end position="374"/>
    </location>
</feature>
<dbReference type="InterPro" id="IPR036890">
    <property type="entry name" value="HATPase_C_sf"/>
</dbReference>
<dbReference type="PROSITE" id="PS50112">
    <property type="entry name" value="PAS"/>
    <property type="match status" value="1"/>
</dbReference>
<evidence type="ECO:0000256" key="4">
    <source>
        <dbReference type="ARBA" id="ARBA00022475"/>
    </source>
</evidence>
<evidence type="ECO:0000256" key="12">
    <source>
        <dbReference type="ARBA" id="ARBA00022989"/>
    </source>
</evidence>
<dbReference type="InterPro" id="IPR005467">
    <property type="entry name" value="His_kinase_dom"/>
</dbReference>
<dbReference type="NCBIfam" id="TIGR00229">
    <property type="entry name" value="sensory_box"/>
    <property type="match status" value="3"/>
</dbReference>
<dbReference type="CDD" id="cd00130">
    <property type="entry name" value="PAS"/>
    <property type="match status" value="2"/>
</dbReference>
<dbReference type="Pfam" id="PF02518">
    <property type="entry name" value="HATPase_c"/>
    <property type="match status" value="1"/>
</dbReference>
<dbReference type="EMBL" id="DSEE01000157">
    <property type="protein sequence ID" value="HER40001.1"/>
    <property type="molecule type" value="Genomic_DNA"/>
</dbReference>
<dbReference type="InterPro" id="IPR000014">
    <property type="entry name" value="PAS"/>
</dbReference>
<evidence type="ECO:0000256" key="9">
    <source>
        <dbReference type="ARBA" id="ARBA00022737"/>
    </source>
</evidence>
<feature type="domain" description="Histidine kinase" evidence="15">
    <location>
        <begin position="403"/>
        <end position="617"/>
    </location>
</feature>
<feature type="coiled-coil region" evidence="14">
    <location>
        <begin position="365"/>
        <end position="396"/>
    </location>
</feature>
<evidence type="ECO:0000256" key="3">
    <source>
        <dbReference type="ARBA" id="ARBA00012438"/>
    </source>
</evidence>
<dbReference type="InterPro" id="IPR052162">
    <property type="entry name" value="Sensor_kinase/Photoreceptor"/>
</dbReference>
<organism evidence="18">
    <name type="scientific">Salinimicrobium catena</name>
    <dbReference type="NCBI Taxonomy" id="390640"/>
    <lineage>
        <taxon>Bacteria</taxon>
        <taxon>Pseudomonadati</taxon>
        <taxon>Bacteroidota</taxon>
        <taxon>Flavobacteriia</taxon>
        <taxon>Flavobacteriales</taxon>
        <taxon>Flavobacteriaceae</taxon>
        <taxon>Salinimicrobium</taxon>
    </lineage>
</organism>
<evidence type="ECO:0000256" key="13">
    <source>
        <dbReference type="ARBA" id="ARBA00023136"/>
    </source>
</evidence>
<dbReference type="InterPro" id="IPR001610">
    <property type="entry name" value="PAC"/>
</dbReference>
<dbReference type="PROSITE" id="PS50109">
    <property type="entry name" value="HIS_KIN"/>
    <property type="match status" value="1"/>
</dbReference>
<dbReference type="SMART" id="SM00086">
    <property type="entry name" value="PAC"/>
    <property type="match status" value="3"/>
</dbReference>
<dbReference type="Gene3D" id="3.30.565.10">
    <property type="entry name" value="Histidine kinase-like ATPase, C-terminal domain"/>
    <property type="match status" value="1"/>
</dbReference>
<dbReference type="FunFam" id="2.10.70.100:FF:000001">
    <property type="entry name" value="Sensory transduction histidine kinase"/>
    <property type="match status" value="1"/>
</dbReference>
<accession>A0A7C2M536</accession>
<keyword evidence="6" id="KW-0597">Phosphoprotein</keyword>
<keyword evidence="14" id="KW-0175">Coiled coil</keyword>
<keyword evidence="7" id="KW-0808">Transferase</keyword>
<dbReference type="SUPFAM" id="SSF55874">
    <property type="entry name" value="ATPase domain of HSP90 chaperone/DNA topoisomerase II/histidine kinase"/>
    <property type="match status" value="1"/>
</dbReference>
<feature type="non-terminal residue" evidence="18">
    <location>
        <position position="1"/>
    </location>
</feature>
<dbReference type="GO" id="GO:0000166">
    <property type="term" value="F:nucleotide binding"/>
    <property type="evidence" value="ECO:0007669"/>
    <property type="project" value="UniProtKB-KW"/>
</dbReference>
<dbReference type="GO" id="GO:0000155">
    <property type="term" value="F:phosphorelay sensor kinase activity"/>
    <property type="evidence" value="ECO:0007669"/>
    <property type="project" value="InterPro"/>
</dbReference>
<comment type="subcellular location">
    <subcellularLocation>
        <location evidence="2">Cell inner membrane</location>
        <topology evidence="2">Multi-pass membrane protein</topology>
    </subcellularLocation>
</comment>
<dbReference type="EC" id="2.7.13.3" evidence="3"/>
<feature type="domain" description="PAS" evidence="16">
    <location>
        <begin position="1"/>
        <end position="59"/>
    </location>
</feature>